<reference evidence="1 2" key="1">
    <citation type="submission" date="2020-02" db="EMBL/GenBank/DDBJ databases">
        <authorList>
            <person name="Khan S.A."/>
            <person name="Jeon C.O."/>
            <person name="Chun B.H."/>
        </authorList>
    </citation>
    <scope>NUCLEOTIDE SEQUENCE [LARGE SCALE GENOMIC DNA]</scope>
    <source>
        <strain evidence="1 2">H239</strain>
    </source>
</reference>
<name>A0A6M1SUJ2_9HYPH</name>
<protein>
    <submittedName>
        <fullName evidence="1">Uncharacterized protein</fullName>
    </submittedName>
</protein>
<comment type="caution">
    <text evidence="1">The sequence shown here is derived from an EMBL/GenBank/DDBJ whole genome shotgun (WGS) entry which is preliminary data.</text>
</comment>
<evidence type="ECO:0000313" key="2">
    <source>
        <dbReference type="Proteomes" id="UP000474802"/>
    </source>
</evidence>
<sequence length="47" mass="5030">MTKPLYTIDDVLAATGGRAEGVVATEINSISIDSRELGPDAFRRHQG</sequence>
<accession>A0A6M1SUJ2</accession>
<organism evidence="1 2">
    <name type="scientific">Devosia aurantiaca</name>
    <dbReference type="NCBI Taxonomy" id="2714858"/>
    <lineage>
        <taxon>Bacteria</taxon>
        <taxon>Pseudomonadati</taxon>
        <taxon>Pseudomonadota</taxon>
        <taxon>Alphaproteobacteria</taxon>
        <taxon>Hyphomicrobiales</taxon>
        <taxon>Devosiaceae</taxon>
        <taxon>Devosia</taxon>
    </lineage>
</organism>
<dbReference type="EMBL" id="JAALFG010000002">
    <property type="protein sequence ID" value="NGP18053.1"/>
    <property type="molecule type" value="Genomic_DNA"/>
</dbReference>
<reference evidence="1 2" key="2">
    <citation type="submission" date="2020-03" db="EMBL/GenBank/DDBJ databases">
        <title>Devosia chinhatensis sp. nov., isolated from a hexachlorocyclohexane (HCH) dump site in India.</title>
        <authorList>
            <person name="Kumar M."/>
            <person name="Lal R."/>
        </authorList>
    </citation>
    <scope>NUCLEOTIDE SEQUENCE [LARGE SCALE GENOMIC DNA]</scope>
    <source>
        <strain evidence="1 2">H239</strain>
    </source>
</reference>
<dbReference type="Proteomes" id="UP000474802">
    <property type="component" value="Unassembled WGS sequence"/>
</dbReference>
<dbReference type="AlphaFoldDB" id="A0A6M1SUJ2"/>
<keyword evidence="2" id="KW-1185">Reference proteome</keyword>
<proteinExistence type="predicted"/>
<dbReference type="RefSeq" id="WP_164534290.1">
    <property type="nucleotide sequence ID" value="NZ_JAALFG010000002.1"/>
</dbReference>
<gene>
    <name evidence="1" type="ORF">G5575_10635</name>
</gene>
<evidence type="ECO:0000313" key="1">
    <source>
        <dbReference type="EMBL" id="NGP18053.1"/>
    </source>
</evidence>